<sequence length="683" mass="76440">MKLGAIGALSAGVSAHAASLVEALQERPLSQSPSMKTTYDLSQLSWKLIGLSPFYSNFAQTHDDASFAVPDAGPLTVSIPVSVQAALLKAGIIEDWNVGLNARKCEWLENRDWIYEVAIPDEWLQNGQQVRVRCAGLDYAGDIVLNKTTVASFRNSFVPVVADLTSALKPSGNVLSIRLTPGPRWLGQVGYTSRMNEWKPRFYFGWDWVNRIVQTAIWDTVTLEITHGAEIKTLRCFSDVDLASGKGKLKVWGSVHGGSKVRITLTDRARELRTVEVNAPDFSSSGLQWNELPVDLWWPNRMGPQSLYNLEVELLDDHGRLLERQSRRVGFKSIEWRRTKGAPDTADPYLCVVNGKAVFLFGVNWTPIRPNFADVREEDYRKRANIYRDCGMNLVRVWGGAVLEKENFYNLCDELGLLVWQEFPLSSSGLDNYPPDDPASVDELGKIAQSYIERRAHHVSLLLWCGGNELQDDKNGVKSNQPTLTIRNHPAVVRMAEVVAREDSGRRFLATNPYGPVGVFSLQDCGKGVFWDVHGPWNLDGLPEGEWTTLWARDDAMFHSEMGAPSTSPVSIIRKYKGDLPEVPGTSENPLWARQSWWIDWPKFAKEKGREPRDLEEFVAWMNARQEAALTIALRSVLSRFPACGGLIIWMGHDSFPCTENASIVDFDGNPKPVVAELAKLLS</sequence>
<dbReference type="InterPro" id="IPR006103">
    <property type="entry name" value="Glyco_hydro_2_cat"/>
</dbReference>
<dbReference type="InterPro" id="IPR013783">
    <property type="entry name" value="Ig-like_fold"/>
</dbReference>
<protein>
    <recommendedName>
        <fullName evidence="3">beta-mannosidase</fullName>
        <ecNumber evidence="3">3.2.1.25</ecNumber>
    </recommendedName>
</protein>
<gene>
    <name evidence="11" type="ORF">HDF08_004388</name>
</gene>
<evidence type="ECO:0000256" key="4">
    <source>
        <dbReference type="ARBA" id="ARBA00022729"/>
    </source>
</evidence>
<dbReference type="Gene3D" id="3.20.20.80">
    <property type="entry name" value="Glycosidases"/>
    <property type="match status" value="1"/>
</dbReference>
<dbReference type="InterPro" id="IPR054593">
    <property type="entry name" value="Beta-mannosidase-like_N2"/>
</dbReference>
<dbReference type="GO" id="GO:0004567">
    <property type="term" value="F:beta-mannosidase activity"/>
    <property type="evidence" value="ECO:0007669"/>
    <property type="project" value="UniProtKB-EC"/>
</dbReference>
<keyword evidence="5 11" id="KW-0378">Hydrolase</keyword>
<dbReference type="InterPro" id="IPR050887">
    <property type="entry name" value="Beta-mannosidase_GH2"/>
</dbReference>
<proteinExistence type="inferred from homology"/>
<dbReference type="GO" id="GO:0006516">
    <property type="term" value="P:glycoprotein catabolic process"/>
    <property type="evidence" value="ECO:0007669"/>
    <property type="project" value="TreeGrafter"/>
</dbReference>
<dbReference type="SUPFAM" id="SSF51445">
    <property type="entry name" value="(Trans)glycosidases"/>
    <property type="match status" value="1"/>
</dbReference>
<dbReference type="PANTHER" id="PTHR43730">
    <property type="entry name" value="BETA-MANNOSIDASE"/>
    <property type="match status" value="1"/>
</dbReference>
<dbReference type="InterPro" id="IPR036156">
    <property type="entry name" value="Beta-gal/glucu_dom_sf"/>
</dbReference>
<dbReference type="EMBL" id="JACCCU010000004">
    <property type="protein sequence ID" value="NYF92265.1"/>
    <property type="molecule type" value="Genomic_DNA"/>
</dbReference>
<dbReference type="Gene3D" id="2.60.40.10">
    <property type="entry name" value="Immunoglobulins"/>
    <property type="match status" value="1"/>
</dbReference>
<dbReference type="GO" id="GO:0005975">
    <property type="term" value="P:carbohydrate metabolic process"/>
    <property type="evidence" value="ECO:0007669"/>
    <property type="project" value="InterPro"/>
</dbReference>
<dbReference type="SUPFAM" id="SSF49303">
    <property type="entry name" value="beta-Galactosidase/glucuronidase domain"/>
    <property type="match status" value="1"/>
</dbReference>
<dbReference type="AlphaFoldDB" id="A0A852VQD6"/>
<evidence type="ECO:0000256" key="1">
    <source>
        <dbReference type="ARBA" id="ARBA00000829"/>
    </source>
</evidence>
<keyword evidence="4 7" id="KW-0732">Signal</keyword>
<dbReference type="InterPro" id="IPR006102">
    <property type="entry name" value="Ig-like_GH2"/>
</dbReference>
<dbReference type="InterPro" id="IPR008979">
    <property type="entry name" value="Galactose-bd-like_sf"/>
</dbReference>
<dbReference type="Proteomes" id="UP000564385">
    <property type="component" value="Unassembled WGS sequence"/>
</dbReference>
<dbReference type="Pfam" id="PF22666">
    <property type="entry name" value="Glyco_hydro_2_N2"/>
    <property type="match status" value="1"/>
</dbReference>
<organism evidence="11 12">
    <name type="scientific">Tunturiibacter lichenicola</name>
    <dbReference type="NCBI Taxonomy" id="2051959"/>
    <lineage>
        <taxon>Bacteria</taxon>
        <taxon>Pseudomonadati</taxon>
        <taxon>Acidobacteriota</taxon>
        <taxon>Terriglobia</taxon>
        <taxon>Terriglobales</taxon>
        <taxon>Acidobacteriaceae</taxon>
        <taxon>Tunturiibacter</taxon>
    </lineage>
</organism>
<evidence type="ECO:0000256" key="3">
    <source>
        <dbReference type="ARBA" id="ARBA00012754"/>
    </source>
</evidence>
<comment type="catalytic activity">
    <reaction evidence="1">
        <text>Hydrolysis of terminal, non-reducing beta-D-mannose residues in beta-D-mannosides.</text>
        <dbReference type="EC" id="3.2.1.25"/>
    </reaction>
</comment>
<evidence type="ECO:0000313" key="11">
    <source>
        <dbReference type="EMBL" id="NYF92265.1"/>
    </source>
</evidence>
<reference evidence="11 12" key="1">
    <citation type="submission" date="2020-07" db="EMBL/GenBank/DDBJ databases">
        <title>Genomic Encyclopedia of Type Strains, Phase IV (KMG-V): Genome sequencing to study the core and pangenomes of soil and plant-associated prokaryotes.</title>
        <authorList>
            <person name="Whitman W."/>
        </authorList>
    </citation>
    <scope>NUCLEOTIDE SEQUENCE [LARGE SCALE GENOMIC DNA]</scope>
    <source>
        <strain evidence="11 12">M8UP22</strain>
    </source>
</reference>
<dbReference type="InterPro" id="IPR017853">
    <property type="entry name" value="GH"/>
</dbReference>
<comment type="caution">
    <text evidence="11">The sequence shown here is derived from an EMBL/GenBank/DDBJ whole genome shotgun (WGS) entry which is preliminary data.</text>
</comment>
<dbReference type="Pfam" id="PF02836">
    <property type="entry name" value="Glyco_hydro_2_C"/>
    <property type="match status" value="1"/>
</dbReference>
<feature type="domain" description="Glycoside hydrolase family 2 catalytic" evidence="9">
    <location>
        <begin position="351"/>
        <end position="471"/>
    </location>
</feature>
<feature type="domain" description="Beta-mannosidase-like galactose-binding" evidence="10">
    <location>
        <begin position="75"/>
        <end position="218"/>
    </location>
</feature>
<dbReference type="SUPFAM" id="SSF49785">
    <property type="entry name" value="Galactose-binding domain-like"/>
    <property type="match status" value="1"/>
</dbReference>
<comment type="similarity">
    <text evidence="2">Belongs to the glycosyl hydrolase 2 family.</text>
</comment>
<feature type="domain" description="Glycoside hydrolase family 2 immunoglobulin-like beta-sandwich" evidence="8">
    <location>
        <begin position="236"/>
        <end position="332"/>
    </location>
</feature>
<dbReference type="Gene3D" id="2.60.120.260">
    <property type="entry name" value="Galactose-binding domain-like"/>
    <property type="match status" value="1"/>
</dbReference>
<evidence type="ECO:0000259" key="10">
    <source>
        <dbReference type="Pfam" id="PF22666"/>
    </source>
</evidence>
<evidence type="ECO:0000259" key="9">
    <source>
        <dbReference type="Pfam" id="PF02836"/>
    </source>
</evidence>
<evidence type="ECO:0000313" key="12">
    <source>
        <dbReference type="Proteomes" id="UP000564385"/>
    </source>
</evidence>
<dbReference type="EC" id="3.2.1.25" evidence="3"/>
<accession>A0A852VQD6</accession>
<evidence type="ECO:0000256" key="6">
    <source>
        <dbReference type="ARBA" id="ARBA00023295"/>
    </source>
</evidence>
<evidence type="ECO:0000256" key="5">
    <source>
        <dbReference type="ARBA" id="ARBA00022801"/>
    </source>
</evidence>
<dbReference type="Pfam" id="PF00703">
    <property type="entry name" value="Glyco_hydro_2"/>
    <property type="match status" value="1"/>
</dbReference>
<dbReference type="PANTHER" id="PTHR43730:SF1">
    <property type="entry name" value="BETA-MANNOSIDASE"/>
    <property type="match status" value="1"/>
</dbReference>
<evidence type="ECO:0000256" key="7">
    <source>
        <dbReference type="SAM" id="SignalP"/>
    </source>
</evidence>
<evidence type="ECO:0000259" key="8">
    <source>
        <dbReference type="Pfam" id="PF00703"/>
    </source>
</evidence>
<name>A0A852VQD6_9BACT</name>
<feature type="chain" id="PRO_5032542288" description="beta-mannosidase" evidence="7">
    <location>
        <begin position="18"/>
        <end position="683"/>
    </location>
</feature>
<evidence type="ECO:0000256" key="2">
    <source>
        <dbReference type="ARBA" id="ARBA00007401"/>
    </source>
</evidence>
<feature type="signal peptide" evidence="7">
    <location>
        <begin position="1"/>
        <end position="17"/>
    </location>
</feature>
<keyword evidence="6 11" id="KW-0326">Glycosidase</keyword>